<reference evidence="2 3" key="1">
    <citation type="journal article" date="2019" name="PLoS ONE">
        <title>Comparative genome analysis indicates high evolutionary potential of pathogenicity genes in Colletotrichum tanaceti.</title>
        <authorList>
            <person name="Lelwala R.V."/>
            <person name="Korhonen P.K."/>
            <person name="Young N.D."/>
            <person name="Scott J.B."/>
            <person name="Ades P.A."/>
            <person name="Gasser R.B."/>
            <person name="Taylor P.W.J."/>
        </authorList>
    </citation>
    <scope>NUCLEOTIDE SEQUENCE [LARGE SCALE GENOMIC DNA]</scope>
    <source>
        <strain evidence="2">BRIP57314</strain>
    </source>
</reference>
<name>A0A4U6X5L5_9PEZI</name>
<feature type="compositionally biased region" description="Acidic residues" evidence="1">
    <location>
        <begin position="239"/>
        <end position="255"/>
    </location>
</feature>
<comment type="caution">
    <text evidence="2">The sequence shown here is derived from an EMBL/GenBank/DDBJ whole genome shotgun (WGS) entry which is preliminary data.</text>
</comment>
<dbReference type="OrthoDB" id="10552829at2759"/>
<keyword evidence="3" id="KW-1185">Reference proteome</keyword>
<feature type="compositionally biased region" description="Basic and acidic residues" evidence="1">
    <location>
        <begin position="166"/>
        <end position="178"/>
    </location>
</feature>
<evidence type="ECO:0000313" key="3">
    <source>
        <dbReference type="Proteomes" id="UP000310108"/>
    </source>
</evidence>
<dbReference type="AlphaFoldDB" id="A0A4U6X5L5"/>
<organism evidence="2 3">
    <name type="scientific">Colletotrichum tanaceti</name>
    <dbReference type="NCBI Taxonomy" id="1306861"/>
    <lineage>
        <taxon>Eukaryota</taxon>
        <taxon>Fungi</taxon>
        <taxon>Dikarya</taxon>
        <taxon>Ascomycota</taxon>
        <taxon>Pezizomycotina</taxon>
        <taxon>Sordariomycetes</taxon>
        <taxon>Hypocreomycetidae</taxon>
        <taxon>Glomerellales</taxon>
        <taxon>Glomerellaceae</taxon>
        <taxon>Colletotrichum</taxon>
        <taxon>Colletotrichum destructivum species complex</taxon>
    </lineage>
</organism>
<gene>
    <name evidence="2" type="ORF">CTA1_567</name>
</gene>
<dbReference type="Proteomes" id="UP000310108">
    <property type="component" value="Unassembled WGS sequence"/>
</dbReference>
<feature type="region of interest" description="Disordered" evidence="1">
    <location>
        <begin position="162"/>
        <end position="186"/>
    </location>
</feature>
<feature type="region of interest" description="Disordered" evidence="1">
    <location>
        <begin position="222"/>
        <end position="301"/>
    </location>
</feature>
<evidence type="ECO:0000256" key="1">
    <source>
        <dbReference type="SAM" id="MobiDB-lite"/>
    </source>
</evidence>
<sequence>MKPAIEPDAVLDSCPFVVSFFSFFWSDFWSATYTLGPLIKHDRHSDVFCLEHHPPSTPDPNPTGVALEARRFVLDSTDGLPVKARKYRLKCVKRLRARQLWTSIKTDKRVAFVVYRTDTKLPRLIDGLMRDDQLQYNTLLGTFHAHKEFEEFLDKELLAPETEATEDQHDDIGLRVDGDDNDEGDSTATAAAVSVTPGLPNTASPDFFYGELETPCVKDTDSFSLQTSCPEELGTDSQVDGDEDKSDDGHEEDSVDQSTTSRSEKTQFCDGHDGEKQKSVAMDTWPDTVSQIGGRQTLERD</sequence>
<proteinExistence type="predicted"/>
<accession>A0A4U6X5L5</accession>
<feature type="compositionally biased region" description="Basic and acidic residues" evidence="1">
    <location>
        <begin position="262"/>
        <end position="278"/>
    </location>
</feature>
<protein>
    <submittedName>
        <fullName evidence="2">Uncharacterized protein</fullName>
    </submittedName>
</protein>
<dbReference type="EMBL" id="PJEX01000409">
    <property type="protein sequence ID" value="TKW50344.1"/>
    <property type="molecule type" value="Genomic_DNA"/>
</dbReference>
<evidence type="ECO:0000313" key="2">
    <source>
        <dbReference type="EMBL" id="TKW50344.1"/>
    </source>
</evidence>